<evidence type="ECO:0000313" key="3">
    <source>
        <dbReference type="EMBL" id="MFC6866784.1"/>
    </source>
</evidence>
<gene>
    <name evidence="3" type="ORF">ACFQGD_06455</name>
</gene>
<organism evidence="3 4">
    <name type="scientific">Haloechinothrix salitolerans</name>
    <dbReference type="NCBI Taxonomy" id="926830"/>
    <lineage>
        <taxon>Bacteria</taxon>
        <taxon>Bacillati</taxon>
        <taxon>Actinomycetota</taxon>
        <taxon>Actinomycetes</taxon>
        <taxon>Pseudonocardiales</taxon>
        <taxon>Pseudonocardiaceae</taxon>
        <taxon>Haloechinothrix</taxon>
    </lineage>
</organism>
<dbReference type="InterPro" id="IPR028994">
    <property type="entry name" value="Integrin_alpha_N"/>
</dbReference>
<dbReference type="Pfam" id="PF13517">
    <property type="entry name" value="FG-GAP_3"/>
    <property type="match status" value="1"/>
</dbReference>
<dbReference type="Pfam" id="PF07593">
    <property type="entry name" value="UnbV_ASPIC"/>
    <property type="match status" value="1"/>
</dbReference>
<dbReference type="RefSeq" id="WP_345405768.1">
    <property type="nucleotide sequence ID" value="NZ_BAABLA010000121.1"/>
</dbReference>
<sequence>MAFSLFTIRPDVGAAEARRMAERFDFTVERVNSEPDGAAKERSVAPAVERIRSWISAVGAATAVFDLRESGFPADVCLVDPRDDSVTVRPVPGDGGAYDPVRLSPDGLRYDDTMAPMGCVPADLDEDGDRDLLVYYWGRSPVLFLNTATEPGPPTARTFRAVELIEPMEVWNSTGLNVGDVDGDGHLDVLVANYFPDGARVLDPTATEESRMAMQDSMALARNAGTNRVLLTTPSGEPDTKPALVDHSNALPAHAASAWTLAMGLQDLTGDALPELYQANDFGPDQLLVNRSTPGDVRLVEVTGERDLTTPKSQVLGHDSFKGMGVTFTYQGDAELPAIMVSNITTPYALHESNLAFVPDGDPAELLDGTLPYDERSEELGIARGGWCWDIKAGDFDNDGVDEVMQANGFLEGDVDRWPLLQELAMGNDDLLRYPEVWPEFGPEDDLSGHESNPLWVADADGRYTDLAAEVGIAAPYNSRGFGFGDVDGDGSLDVVVANQWEDSVLLRNEVPADDAAHVRVVRESVTGSGTGKVDVIGARIELRHPDRPQRRQLYPANGHAGVSASELHFVLPGGEPAPAVVSWRDADGKHSARVELRPGHRTVTVDDSGTAVVR</sequence>
<keyword evidence="1" id="KW-0732">Signal</keyword>
<keyword evidence="4" id="KW-1185">Reference proteome</keyword>
<feature type="domain" description="ASPIC/UnbV" evidence="2">
    <location>
        <begin position="537"/>
        <end position="592"/>
    </location>
</feature>
<comment type="caution">
    <text evidence="3">The sequence shown here is derived from an EMBL/GenBank/DDBJ whole genome shotgun (WGS) entry which is preliminary data.</text>
</comment>
<reference evidence="4" key="1">
    <citation type="journal article" date="2019" name="Int. J. Syst. Evol. Microbiol.">
        <title>The Global Catalogue of Microorganisms (GCM) 10K type strain sequencing project: providing services to taxonomists for standard genome sequencing and annotation.</title>
        <authorList>
            <consortium name="The Broad Institute Genomics Platform"/>
            <consortium name="The Broad Institute Genome Sequencing Center for Infectious Disease"/>
            <person name="Wu L."/>
            <person name="Ma J."/>
        </authorList>
    </citation>
    <scope>NUCLEOTIDE SEQUENCE [LARGE SCALE GENOMIC DNA]</scope>
    <source>
        <strain evidence="4">KCTC 32255</strain>
    </source>
</reference>
<dbReference type="InterPro" id="IPR013517">
    <property type="entry name" value="FG-GAP"/>
</dbReference>
<dbReference type="SUPFAM" id="SSF69318">
    <property type="entry name" value="Integrin alpha N-terminal domain"/>
    <property type="match status" value="1"/>
</dbReference>
<evidence type="ECO:0000313" key="4">
    <source>
        <dbReference type="Proteomes" id="UP001596337"/>
    </source>
</evidence>
<proteinExistence type="predicted"/>
<accession>A0ABW2BW31</accession>
<evidence type="ECO:0000259" key="2">
    <source>
        <dbReference type="Pfam" id="PF07593"/>
    </source>
</evidence>
<dbReference type="EMBL" id="JBHSXX010000001">
    <property type="protein sequence ID" value="MFC6866784.1"/>
    <property type="molecule type" value="Genomic_DNA"/>
</dbReference>
<dbReference type="Proteomes" id="UP001596337">
    <property type="component" value="Unassembled WGS sequence"/>
</dbReference>
<evidence type="ECO:0000256" key="1">
    <source>
        <dbReference type="ARBA" id="ARBA00022729"/>
    </source>
</evidence>
<name>A0ABW2BW31_9PSEU</name>
<dbReference type="InterPro" id="IPR027039">
    <property type="entry name" value="Crtac1"/>
</dbReference>
<dbReference type="InterPro" id="IPR011519">
    <property type="entry name" value="UnbV_ASPIC"/>
</dbReference>
<dbReference type="PANTHER" id="PTHR16026:SF0">
    <property type="entry name" value="CARTILAGE ACIDIC PROTEIN 1"/>
    <property type="match status" value="1"/>
</dbReference>
<dbReference type="Gene3D" id="2.130.10.130">
    <property type="entry name" value="Integrin alpha, N-terminal"/>
    <property type="match status" value="1"/>
</dbReference>
<protein>
    <submittedName>
        <fullName evidence="3">CRTAC1 family protein</fullName>
    </submittedName>
</protein>
<dbReference type="PANTHER" id="PTHR16026">
    <property type="entry name" value="CARTILAGE ACIDIC PROTEIN 1"/>
    <property type="match status" value="1"/>
</dbReference>